<proteinExistence type="predicted"/>
<reference evidence="3" key="1">
    <citation type="submission" date="2020-12" db="EMBL/GenBank/DDBJ databases">
        <authorList>
            <person name="Iha C."/>
        </authorList>
    </citation>
    <scope>NUCLEOTIDE SEQUENCE</scope>
</reference>
<dbReference type="Proteomes" id="UP000708148">
    <property type="component" value="Unassembled WGS sequence"/>
</dbReference>
<organism evidence="3 4">
    <name type="scientific">Ostreobium quekettii</name>
    <dbReference type="NCBI Taxonomy" id="121088"/>
    <lineage>
        <taxon>Eukaryota</taxon>
        <taxon>Viridiplantae</taxon>
        <taxon>Chlorophyta</taxon>
        <taxon>core chlorophytes</taxon>
        <taxon>Ulvophyceae</taxon>
        <taxon>TCBD clade</taxon>
        <taxon>Bryopsidales</taxon>
        <taxon>Ostreobineae</taxon>
        <taxon>Ostreobiaceae</taxon>
        <taxon>Ostreobium</taxon>
    </lineage>
</organism>
<dbReference type="OrthoDB" id="10552990at2759"/>
<gene>
    <name evidence="3" type="ORF">OSTQU699_LOCUS4983</name>
</gene>
<name>A0A8S1IXD8_9CHLO</name>
<sequence>MSLLLNRAPRGGGPRAAEATTPASPIPCGRPRVERRRNGGMQGTRGQGRRAGDRRAAGGHVVAAAEASAPFRPDDVLPDNLADCIFQSSEATAAALKKGILRCTVEILLPEFWDPTSGPVFSEDGDQQRFWKLTRRFVDNLMASGGYERVRVGLCTTAVP</sequence>
<protein>
    <recommendedName>
        <fullName evidence="2">DUF1995 domain-containing protein</fullName>
    </recommendedName>
</protein>
<dbReference type="EMBL" id="CAJHUC010001077">
    <property type="protein sequence ID" value="CAD7699624.1"/>
    <property type="molecule type" value="Genomic_DNA"/>
</dbReference>
<feature type="domain" description="DUF1995" evidence="2">
    <location>
        <begin position="78"/>
        <end position="149"/>
    </location>
</feature>
<dbReference type="InterPro" id="IPR018962">
    <property type="entry name" value="DUF1995"/>
</dbReference>
<dbReference type="AlphaFoldDB" id="A0A8S1IXD8"/>
<comment type="caution">
    <text evidence="3">The sequence shown here is derived from an EMBL/GenBank/DDBJ whole genome shotgun (WGS) entry which is preliminary data.</text>
</comment>
<dbReference type="PANTHER" id="PTHR35509">
    <property type="entry name" value="DOMAIN PROTEIN, PUTATIVE (DUF1995)-RELATED"/>
    <property type="match status" value="1"/>
</dbReference>
<dbReference type="Pfam" id="PF09353">
    <property type="entry name" value="DUF1995"/>
    <property type="match status" value="1"/>
</dbReference>
<feature type="region of interest" description="Disordered" evidence="1">
    <location>
        <begin position="1"/>
        <end position="59"/>
    </location>
</feature>
<evidence type="ECO:0000313" key="3">
    <source>
        <dbReference type="EMBL" id="CAD7699624.1"/>
    </source>
</evidence>
<evidence type="ECO:0000256" key="1">
    <source>
        <dbReference type="SAM" id="MobiDB-lite"/>
    </source>
</evidence>
<accession>A0A8S1IXD8</accession>
<keyword evidence="4" id="KW-1185">Reference proteome</keyword>
<evidence type="ECO:0000313" key="4">
    <source>
        <dbReference type="Proteomes" id="UP000708148"/>
    </source>
</evidence>
<dbReference type="PANTHER" id="PTHR35509:SF1">
    <property type="entry name" value="DOMAIN PROTEIN, PUTATIVE (DUF1995)-RELATED"/>
    <property type="match status" value="1"/>
</dbReference>
<evidence type="ECO:0000259" key="2">
    <source>
        <dbReference type="Pfam" id="PF09353"/>
    </source>
</evidence>
<dbReference type="InterPro" id="IPR053021">
    <property type="entry name" value="Chloroplast_ADK"/>
</dbReference>